<feature type="compositionally biased region" description="Basic and acidic residues" evidence="1">
    <location>
        <begin position="204"/>
        <end position="231"/>
    </location>
</feature>
<dbReference type="AlphaFoldDB" id="A0A5J4YNF9"/>
<sequence length="423" mass="47936">MYKKDLTQSKTRLVLKTQQTGTESELGARAVPLKPAPATRGWLVAKKKTVECGPASKAREKDGWVPLRKEHISHQRVQSVFATPVKRASHAKTIQRSPTIRICEAADAHEVEIDGGENVGPDDDRGHTPTRTKRQRFDHALHERSANIRSSLIAQTMKKLRTSPRRQARVEELAPGDKEDQEQRTQCRDDRTNTSMGMPSGRTNDPEPKSHARGPHSIERPTRGRETNAHDAIRCSNDVRVRLWDVLEMSAAEQDEEIEFEASAFPMTQSTVVYRRQGAELMWMEASSSSRAPTTSTRGEDRHKQSEDNLSSRRRFSSPLAYSTEEPAESHAPAQHSLQSPVESNSQRQTLTQCPRALNALNVLRRAHNPSVHRRLLQRAHQHLSSTSMLLDKDDDYGEEDQEVLSWYEQVEAQQYQNKLQLS</sequence>
<dbReference type="EMBL" id="VRMN01000008">
    <property type="protein sequence ID" value="KAA8492846.1"/>
    <property type="molecule type" value="Genomic_DNA"/>
</dbReference>
<dbReference type="Proteomes" id="UP000324585">
    <property type="component" value="Unassembled WGS sequence"/>
</dbReference>
<feature type="compositionally biased region" description="Basic and acidic residues" evidence="1">
    <location>
        <begin position="168"/>
        <end position="192"/>
    </location>
</feature>
<evidence type="ECO:0000313" key="3">
    <source>
        <dbReference type="Proteomes" id="UP000324585"/>
    </source>
</evidence>
<evidence type="ECO:0000313" key="2">
    <source>
        <dbReference type="EMBL" id="KAA8492846.1"/>
    </source>
</evidence>
<feature type="compositionally biased region" description="Polar residues" evidence="1">
    <location>
        <begin position="336"/>
        <end position="350"/>
    </location>
</feature>
<feature type="region of interest" description="Disordered" evidence="1">
    <location>
        <begin position="285"/>
        <end position="350"/>
    </location>
</feature>
<comment type="caution">
    <text evidence="2">The sequence shown here is derived from an EMBL/GenBank/DDBJ whole genome shotgun (WGS) entry which is preliminary data.</text>
</comment>
<organism evidence="2 3">
    <name type="scientific">Porphyridium purpureum</name>
    <name type="common">Red alga</name>
    <name type="synonym">Porphyridium cruentum</name>
    <dbReference type="NCBI Taxonomy" id="35688"/>
    <lineage>
        <taxon>Eukaryota</taxon>
        <taxon>Rhodophyta</taxon>
        <taxon>Bangiophyceae</taxon>
        <taxon>Porphyridiales</taxon>
        <taxon>Porphyridiaceae</taxon>
        <taxon>Porphyridium</taxon>
    </lineage>
</organism>
<keyword evidence="3" id="KW-1185">Reference proteome</keyword>
<feature type="compositionally biased region" description="Polar residues" evidence="1">
    <location>
        <begin position="193"/>
        <end position="203"/>
    </location>
</feature>
<reference evidence="3" key="1">
    <citation type="journal article" date="2019" name="Nat. Commun.">
        <title>Expansion of phycobilisome linker gene families in mesophilic red algae.</title>
        <authorList>
            <person name="Lee J."/>
            <person name="Kim D."/>
            <person name="Bhattacharya D."/>
            <person name="Yoon H.S."/>
        </authorList>
    </citation>
    <scope>NUCLEOTIDE SEQUENCE [LARGE SCALE GENOMIC DNA]</scope>
    <source>
        <strain evidence="3">CCMP 1328</strain>
    </source>
</reference>
<proteinExistence type="predicted"/>
<feature type="compositionally biased region" description="Low complexity" evidence="1">
    <location>
        <begin position="286"/>
        <end position="297"/>
    </location>
</feature>
<protein>
    <submittedName>
        <fullName evidence="2">Uncharacterized protein</fullName>
    </submittedName>
</protein>
<evidence type="ECO:0000256" key="1">
    <source>
        <dbReference type="SAM" id="MobiDB-lite"/>
    </source>
</evidence>
<feature type="compositionally biased region" description="Basic residues" evidence="1">
    <location>
        <begin position="158"/>
        <end position="167"/>
    </location>
</feature>
<feature type="compositionally biased region" description="Basic and acidic residues" evidence="1">
    <location>
        <begin position="298"/>
        <end position="311"/>
    </location>
</feature>
<name>A0A5J4YNF9_PORPP</name>
<feature type="compositionally biased region" description="Basic and acidic residues" evidence="1">
    <location>
        <begin position="135"/>
        <end position="146"/>
    </location>
</feature>
<feature type="region of interest" description="Disordered" evidence="1">
    <location>
        <begin position="111"/>
        <end position="231"/>
    </location>
</feature>
<accession>A0A5J4YNF9</accession>
<gene>
    <name evidence="2" type="ORF">FVE85_9118</name>
</gene>